<protein>
    <submittedName>
        <fullName evidence="2">Lysophospholipase L1</fullName>
    </submittedName>
</protein>
<dbReference type="SUPFAM" id="SSF52266">
    <property type="entry name" value="SGNH hydrolase"/>
    <property type="match status" value="1"/>
</dbReference>
<evidence type="ECO:0000259" key="1">
    <source>
        <dbReference type="Pfam" id="PF13472"/>
    </source>
</evidence>
<reference evidence="2 3" key="1">
    <citation type="submission" date="2016-10" db="EMBL/GenBank/DDBJ databases">
        <authorList>
            <person name="de Groot N.N."/>
        </authorList>
    </citation>
    <scope>NUCLEOTIDE SEQUENCE [LARGE SCALE GENOMIC DNA]</scope>
    <source>
        <strain evidence="2 3">DSM 46701</strain>
    </source>
</reference>
<dbReference type="CDD" id="cd04506">
    <property type="entry name" value="SGNH_hydrolase_YpmR_like"/>
    <property type="match status" value="1"/>
</dbReference>
<feature type="domain" description="SGNH hydrolase-type esterase" evidence="1">
    <location>
        <begin position="62"/>
        <end position="249"/>
    </location>
</feature>
<dbReference type="STRING" id="1173111.SAMN05444955_10958"/>
<dbReference type="Pfam" id="PF13472">
    <property type="entry name" value="Lipase_GDSL_2"/>
    <property type="match status" value="1"/>
</dbReference>
<dbReference type="Proteomes" id="UP000199695">
    <property type="component" value="Unassembled WGS sequence"/>
</dbReference>
<dbReference type="AlphaFoldDB" id="A0A1H8FUB3"/>
<keyword evidence="3" id="KW-1185">Reference proteome</keyword>
<organism evidence="2 3">
    <name type="scientific">Lihuaxuella thermophila</name>
    <dbReference type="NCBI Taxonomy" id="1173111"/>
    <lineage>
        <taxon>Bacteria</taxon>
        <taxon>Bacillati</taxon>
        <taxon>Bacillota</taxon>
        <taxon>Bacilli</taxon>
        <taxon>Bacillales</taxon>
        <taxon>Thermoactinomycetaceae</taxon>
        <taxon>Lihuaxuella</taxon>
    </lineage>
</organism>
<dbReference type="InterPro" id="IPR036514">
    <property type="entry name" value="SGNH_hydro_sf"/>
</dbReference>
<dbReference type="GO" id="GO:0004622">
    <property type="term" value="F:phosphatidylcholine lysophospholipase activity"/>
    <property type="evidence" value="ECO:0007669"/>
    <property type="project" value="TreeGrafter"/>
</dbReference>
<proteinExistence type="predicted"/>
<dbReference type="PANTHER" id="PTHR30383">
    <property type="entry name" value="THIOESTERASE 1/PROTEASE 1/LYSOPHOSPHOLIPASE L1"/>
    <property type="match status" value="1"/>
</dbReference>
<dbReference type="Gene3D" id="3.40.50.1110">
    <property type="entry name" value="SGNH hydrolase"/>
    <property type="match status" value="1"/>
</dbReference>
<dbReference type="InterPro" id="IPR013830">
    <property type="entry name" value="SGNH_hydro"/>
</dbReference>
<dbReference type="InterPro" id="IPR051532">
    <property type="entry name" value="Ester_Hydrolysis_Enzymes"/>
</dbReference>
<dbReference type="EMBL" id="FOCQ01000009">
    <property type="protein sequence ID" value="SEN34847.1"/>
    <property type="molecule type" value="Genomic_DNA"/>
</dbReference>
<dbReference type="OrthoDB" id="252349at2"/>
<evidence type="ECO:0000313" key="3">
    <source>
        <dbReference type="Proteomes" id="UP000199695"/>
    </source>
</evidence>
<gene>
    <name evidence="2" type="ORF">SAMN05444955_10958</name>
</gene>
<dbReference type="PANTHER" id="PTHR30383:SF27">
    <property type="entry name" value="SPORE GERMINATION LIPASE LIPC"/>
    <property type="match status" value="1"/>
</dbReference>
<name>A0A1H8FUB3_9BACL</name>
<evidence type="ECO:0000313" key="2">
    <source>
        <dbReference type="EMBL" id="SEN34847.1"/>
    </source>
</evidence>
<accession>A0A1H8FUB3</accession>
<dbReference type="RefSeq" id="WP_089969207.1">
    <property type="nucleotide sequence ID" value="NZ_FOCQ01000009.1"/>
</dbReference>
<sequence>MKPPKRTLRAFITIASVLSLFLLLSGFMLAVQEVIRPNKSPATAKAKPKLASIQAGGMLVGLGDSLTRGVGDSSGQGYFGIVKKNLQKEAGSSFSAINLAISGQTSSQLVNQVKQSRVKEIVKSADWITITIGGNDLFRSSGRFEKIDEQAAEKGRLAYEQNLTVILKELRNQNREAVIFLFGLYNPFGDLPDEEKSSRLVGEWNETMQEVSGRFQRVVVIPTFDLFQLKPKEYLYSDHFHPNQQGYERMAERLLQVIRDSGEGKATDAD</sequence>